<dbReference type="PANTHER" id="PTHR43000">
    <property type="entry name" value="DTDP-D-GLUCOSE 4,6-DEHYDRATASE-RELATED"/>
    <property type="match status" value="1"/>
</dbReference>
<gene>
    <name evidence="4" type="ORF">A6P07_03025</name>
</gene>
<organism evidence="4 5">
    <name type="scientific">Acidithiobacillus thiooxidans</name>
    <name type="common">Thiobacillus thiooxidans</name>
    <dbReference type="NCBI Taxonomy" id="930"/>
    <lineage>
        <taxon>Bacteria</taxon>
        <taxon>Pseudomonadati</taxon>
        <taxon>Pseudomonadota</taxon>
        <taxon>Acidithiobacillia</taxon>
        <taxon>Acidithiobacillales</taxon>
        <taxon>Acidithiobacillaceae</taxon>
        <taxon>Acidithiobacillus</taxon>
    </lineage>
</organism>
<evidence type="ECO:0000256" key="2">
    <source>
        <dbReference type="ARBA" id="ARBA00007637"/>
    </source>
</evidence>
<evidence type="ECO:0000259" key="3">
    <source>
        <dbReference type="Pfam" id="PF01370"/>
    </source>
</evidence>
<evidence type="ECO:0000313" key="4">
    <source>
        <dbReference type="EMBL" id="OCX76283.1"/>
    </source>
</evidence>
<dbReference type="AlphaFoldDB" id="A0A1C2IR60"/>
<protein>
    <recommendedName>
        <fullName evidence="3">NAD-dependent epimerase/dehydratase domain-containing protein</fullName>
    </recommendedName>
</protein>
<dbReference type="EMBL" id="LWSA01000028">
    <property type="protein sequence ID" value="OCX76283.1"/>
    <property type="molecule type" value="Genomic_DNA"/>
</dbReference>
<sequence>MSIFWQGKNCLVTGGAGFGGGHLCERLLQLGARVFVLDRVFPKWSYLQIQGLDRHLQVWIGDIRDSDFLRLNLSRFAIDTIFHLAAQPIVPSSNVLPMETLSVNAMGTYTLLEAMRRSDTVERMVFASSGAYYGMTTDDRALQESDPPLEASNIYAASKVASDCVARTYAKVYDLQIGVCRFMNTYGPGDTNFSRLVPRAIFNLLEGRGYDFGARDDGSSRLDFLHVGDMADAYLRLGESLQNHSGKAFNFGTGTATSITEVAERLSILFDGERRTPLFHGAPRDKAAIKYLEIERARVDLGWRPMTPPEDGLCSTLHWYAENWETLRHAF</sequence>
<dbReference type="SUPFAM" id="SSF51735">
    <property type="entry name" value="NAD(P)-binding Rossmann-fold domains"/>
    <property type="match status" value="1"/>
</dbReference>
<comment type="caution">
    <text evidence="4">The sequence shown here is derived from an EMBL/GenBank/DDBJ whole genome shotgun (WGS) entry which is preliminary data.</text>
</comment>
<dbReference type="RefSeq" id="WP_024893231.1">
    <property type="nucleotide sequence ID" value="NZ_LWRZ01000183.1"/>
</dbReference>
<dbReference type="PROSITE" id="PS00061">
    <property type="entry name" value="ADH_SHORT"/>
    <property type="match status" value="1"/>
</dbReference>
<dbReference type="InterPro" id="IPR020904">
    <property type="entry name" value="Sc_DH/Rdtase_CS"/>
</dbReference>
<dbReference type="InterPro" id="IPR001509">
    <property type="entry name" value="Epimerase_deHydtase"/>
</dbReference>
<comment type="similarity">
    <text evidence="2">Belongs to the NAD(P)-dependent epimerase/dehydratase family.</text>
</comment>
<feature type="domain" description="NAD-dependent epimerase/dehydratase" evidence="3">
    <location>
        <begin position="11"/>
        <end position="252"/>
    </location>
</feature>
<evidence type="ECO:0000313" key="5">
    <source>
        <dbReference type="Proteomes" id="UP000094893"/>
    </source>
</evidence>
<dbReference type="Pfam" id="PF01370">
    <property type="entry name" value="Epimerase"/>
    <property type="match status" value="1"/>
</dbReference>
<dbReference type="Gene3D" id="3.90.25.10">
    <property type="entry name" value="UDP-galactose 4-epimerase, domain 1"/>
    <property type="match status" value="1"/>
</dbReference>
<proteinExistence type="inferred from homology"/>
<dbReference type="InterPro" id="IPR036291">
    <property type="entry name" value="NAD(P)-bd_dom_sf"/>
</dbReference>
<dbReference type="Gene3D" id="3.40.50.720">
    <property type="entry name" value="NAD(P)-binding Rossmann-like Domain"/>
    <property type="match status" value="1"/>
</dbReference>
<evidence type="ECO:0000256" key="1">
    <source>
        <dbReference type="ARBA" id="ARBA00005125"/>
    </source>
</evidence>
<accession>A0A1C2IR60</accession>
<dbReference type="Proteomes" id="UP000094893">
    <property type="component" value="Unassembled WGS sequence"/>
</dbReference>
<reference evidence="4 5" key="1">
    <citation type="journal article" date="2016" name="Int. J. Mol. Sci.">
        <title>Comparative genomics of the extreme acidophile Acidithiobacillus thiooxidans reveals intraspecific divergence and niche adaptation.</title>
        <authorList>
            <person name="Zhang X."/>
            <person name="Feng X."/>
            <person name="Tao J."/>
            <person name="Ma L."/>
            <person name="Xiao Y."/>
            <person name="Liang Y."/>
            <person name="Liu X."/>
            <person name="Yin H."/>
        </authorList>
    </citation>
    <scope>NUCLEOTIDE SEQUENCE [LARGE SCALE GENOMIC DNA]</scope>
    <source>
        <strain evidence="4 5">A02</strain>
    </source>
</reference>
<name>A0A1C2IR60_ACITH</name>
<comment type="pathway">
    <text evidence="1">Bacterial outer membrane biogenesis; LPS O-antigen biosynthesis.</text>
</comment>